<proteinExistence type="predicted"/>
<accession>A0ABQ0SVS9</accession>
<keyword evidence="3" id="KW-1185">Reference proteome</keyword>
<evidence type="ECO:0000313" key="2">
    <source>
        <dbReference type="EMBL" id="GED27908.1"/>
    </source>
</evidence>
<comment type="caution">
    <text evidence="2">The sequence shown here is derived from an EMBL/GenBank/DDBJ whole genome shotgun (WGS) entry which is preliminary data.</text>
</comment>
<feature type="compositionally biased region" description="Polar residues" evidence="1">
    <location>
        <begin position="42"/>
        <end position="65"/>
    </location>
</feature>
<organism evidence="2 3">
    <name type="scientific">Brevibacillus agri</name>
    <dbReference type="NCBI Taxonomy" id="51101"/>
    <lineage>
        <taxon>Bacteria</taxon>
        <taxon>Bacillati</taxon>
        <taxon>Bacillota</taxon>
        <taxon>Bacilli</taxon>
        <taxon>Bacillales</taxon>
        <taxon>Paenibacillaceae</taxon>
        <taxon>Brevibacillus</taxon>
    </lineage>
</organism>
<gene>
    <name evidence="2" type="ORF">BAG01nite_40100</name>
</gene>
<evidence type="ECO:0000313" key="3">
    <source>
        <dbReference type="Proteomes" id="UP000317180"/>
    </source>
</evidence>
<evidence type="ECO:0000256" key="1">
    <source>
        <dbReference type="SAM" id="MobiDB-lite"/>
    </source>
</evidence>
<sequence>MCIIAVKVGSGEARGQVFSKKGKECSESVSSPAGKRRDVPNQLPNQKTRIAETSPSANWQVTPSP</sequence>
<feature type="region of interest" description="Disordered" evidence="1">
    <location>
        <begin position="15"/>
        <end position="65"/>
    </location>
</feature>
<name>A0ABQ0SVS9_9BACL</name>
<dbReference type="EMBL" id="BJOD01000053">
    <property type="protein sequence ID" value="GED27908.1"/>
    <property type="molecule type" value="Genomic_DNA"/>
</dbReference>
<protein>
    <submittedName>
        <fullName evidence="2">Uncharacterized protein</fullName>
    </submittedName>
</protein>
<reference evidence="2 3" key="1">
    <citation type="submission" date="2019-06" db="EMBL/GenBank/DDBJ databases">
        <title>Whole genome shotgun sequence of Brevibacillus agri NBRC 15538.</title>
        <authorList>
            <person name="Hosoyama A."/>
            <person name="Uohara A."/>
            <person name="Ohji S."/>
            <person name="Ichikawa N."/>
        </authorList>
    </citation>
    <scope>NUCLEOTIDE SEQUENCE [LARGE SCALE GENOMIC DNA]</scope>
    <source>
        <strain evidence="2 3">NBRC 15538</strain>
    </source>
</reference>
<dbReference type="Proteomes" id="UP000317180">
    <property type="component" value="Unassembled WGS sequence"/>
</dbReference>